<protein>
    <submittedName>
        <fullName evidence="8">GtrA family protein</fullName>
    </submittedName>
</protein>
<reference evidence="8 9" key="1">
    <citation type="journal article" date="2015" name="Antonie Van Leeuwenhoek">
        <title>Oceanobacillus bengalensis sp. nov., a bacterium isolated from seawater of the Bay of Bengal.</title>
        <authorList>
            <person name="Yongchang O."/>
            <person name="Xiang W."/>
            <person name="Wang G."/>
        </authorList>
    </citation>
    <scope>NUCLEOTIDE SEQUENCE [LARGE SCALE GENOMIC DNA]</scope>
    <source>
        <strain evidence="8 9">MCCC 1K00260</strain>
    </source>
</reference>
<evidence type="ECO:0000256" key="6">
    <source>
        <dbReference type="SAM" id="Phobius"/>
    </source>
</evidence>
<name>A0A494YSH0_9BACI</name>
<evidence type="ECO:0000313" key="9">
    <source>
        <dbReference type="Proteomes" id="UP000281813"/>
    </source>
</evidence>
<dbReference type="Pfam" id="PF04138">
    <property type="entry name" value="GtrA_DPMS_TM"/>
    <property type="match status" value="1"/>
</dbReference>
<proteinExistence type="inferred from homology"/>
<evidence type="ECO:0000313" key="8">
    <source>
        <dbReference type="EMBL" id="RKQ12891.1"/>
    </source>
</evidence>
<dbReference type="AlphaFoldDB" id="A0A494YSH0"/>
<dbReference type="PANTHER" id="PTHR38459">
    <property type="entry name" value="PROPHAGE BACTOPRENOL-LINKED GLUCOSE TRANSLOCASE HOMOLOG"/>
    <property type="match status" value="1"/>
</dbReference>
<comment type="caution">
    <text evidence="8">The sequence shown here is derived from an EMBL/GenBank/DDBJ whole genome shotgun (WGS) entry which is preliminary data.</text>
</comment>
<keyword evidence="3 6" id="KW-0812">Transmembrane</keyword>
<dbReference type="Proteomes" id="UP000281813">
    <property type="component" value="Unassembled WGS sequence"/>
</dbReference>
<evidence type="ECO:0000256" key="2">
    <source>
        <dbReference type="ARBA" id="ARBA00009399"/>
    </source>
</evidence>
<comment type="similarity">
    <text evidence="2">Belongs to the GtrA family.</text>
</comment>
<keyword evidence="9" id="KW-1185">Reference proteome</keyword>
<evidence type="ECO:0000256" key="1">
    <source>
        <dbReference type="ARBA" id="ARBA00004141"/>
    </source>
</evidence>
<dbReference type="GO" id="GO:0005886">
    <property type="term" value="C:plasma membrane"/>
    <property type="evidence" value="ECO:0007669"/>
    <property type="project" value="TreeGrafter"/>
</dbReference>
<evidence type="ECO:0000256" key="5">
    <source>
        <dbReference type="ARBA" id="ARBA00023136"/>
    </source>
</evidence>
<dbReference type="PANTHER" id="PTHR38459:SF1">
    <property type="entry name" value="PROPHAGE BACTOPRENOL-LINKED GLUCOSE TRANSLOCASE HOMOLOG"/>
    <property type="match status" value="1"/>
</dbReference>
<keyword evidence="5 6" id="KW-0472">Membrane</keyword>
<dbReference type="InterPro" id="IPR007267">
    <property type="entry name" value="GtrA_DPMS_TM"/>
</dbReference>
<organism evidence="8 9">
    <name type="scientific">Oceanobacillus bengalensis</name>
    <dbReference type="NCBI Taxonomy" id="1435466"/>
    <lineage>
        <taxon>Bacteria</taxon>
        <taxon>Bacillati</taxon>
        <taxon>Bacillota</taxon>
        <taxon>Bacilli</taxon>
        <taxon>Bacillales</taxon>
        <taxon>Bacillaceae</taxon>
        <taxon>Oceanobacillus</taxon>
    </lineage>
</organism>
<evidence type="ECO:0000256" key="3">
    <source>
        <dbReference type="ARBA" id="ARBA00022692"/>
    </source>
</evidence>
<accession>A0A494YSH0</accession>
<feature type="transmembrane region" description="Helical" evidence="6">
    <location>
        <begin position="45"/>
        <end position="64"/>
    </location>
</feature>
<evidence type="ECO:0000259" key="7">
    <source>
        <dbReference type="Pfam" id="PF04138"/>
    </source>
</evidence>
<dbReference type="EMBL" id="RBZO01000038">
    <property type="protein sequence ID" value="RKQ12891.1"/>
    <property type="molecule type" value="Genomic_DNA"/>
</dbReference>
<feature type="transmembrane region" description="Helical" evidence="6">
    <location>
        <begin position="124"/>
        <end position="141"/>
    </location>
</feature>
<sequence>MSLPLGKREIVVQAILFSLIGGLNALIDIGSLNLILYFWPTENSLYLLLFNTIAYILAVTNSYLWNSNLTFRKNASKNKRELTLFIIQAFVSLMISNVVFVGGAFLLGILPIPTIAEQNIAKGTAMIISSAASFLFMRYYVFRKVGRDQ</sequence>
<dbReference type="OrthoDB" id="9812049at2"/>
<evidence type="ECO:0000256" key="4">
    <source>
        <dbReference type="ARBA" id="ARBA00022989"/>
    </source>
</evidence>
<keyword evidence="4 6" id="KW-1133">Transmembrane helix</keyword>
<feature type="domain" description="GtrA/DPMS transmembrane" evidence="7">
    <location>
        <begin position="17"/>
        <end position="142"/>
    </location>
</feature>
<dbReference type="GO" id="GO:0000271">
    <property type="term" value="P:polysaccharide biosynthetic process"/>
    <property type="evidence" value="ECO:0007669"/>
    <property type="project" value="InterPro"/>
</dbReference>
<feature type="transmembrane region" description="Helical" evidence="6">
    <location>
        <begin position="85"/>
        <end position="112"/>
    </location>
</feature>
<comment type="subcellular location">
    <subcellularLocation>
        <location evidence="1">Membrane</location>
        <topology evidence="1">Multi-pass membrane protein</topology>
    </subcellularLocation>
</comment>
<feature type="transmembrane region" description="Helical" evidence="6">
    <location>
        <begin position="12"/>
        <end position="39"/>
    </location>
</feature>
<dbReference type="InterPro" id="IPR051401">
    <property type="entry name" value="GtrA_CellWall_Glycosyl"/>
</dbReference>
<gene>
    <name evidence="8" type="ORF">D8M05_17620</name>
</gene>